<gene>
    <name evidence="4" type="ORF">ONB1V03_LOCUS5079</name>
</gene>
<feature type="domain" description="EF-hand" evidence="3">
    <location>
        <begin position="30"/>
        <end position="65"/>
    </location>
</feature>
<dbReference type="OrthoDB" id="6256369at2759"/>
<keyword evidence="1" id="KW-0106">Calcium</keyword>
<dbReference type="SMART" id="SM00054">
    <property type="entry name" value="EFh"/>
    <property type="match status" value="2"/>
</dbReference>
<feature type="non-terminal residue" evidence="4">
    <location>
        <position position="471"/>
    </location>
</feature>
<dbReference type="EMBL" id="OC916768">
    <property type="protein sequence ID" value="CAD7645187.1"/>
    <property type="molecule type" value="Genomic_DNA"/>
</dbReference>
<dbReference type="SUPFAM" id="SSF47473">
    <property type="entry name" value="EF-hand"/>
    <property type="match status" value="1"/>
</dbReference>
<reference evidence="4" key="1">
    <citation type="submission" date="2020-11" db="EMBL/GenBank/DDBJ databases">
        <authorList>
            <person name="Tran Van P."/>
        </authorList>
    </citation>
    <scope>NUCLEOTIDE SEQUENCE</scope>
</reference>
<dbReference type="InterPro" id="IPR011992">
    <property type="entry name" value="EF-hand-dom_pair"/>
</dbReference>
<dbReference type="InterPro" id="IPR040171">
    <property type="entry name" value="USBP1-like"/>
</dbReference>
<dbReference type="PANTHER" id="PTHR23347:SF6">
    <property type="entry name" value="FI17904P1"/>
    <property type="match status" value="1"/>
</dbReference>
<evidence type="ECO:0000313" key="5">
    <source>
        <dbReference type="Proteomes" id="UP000728032"/>
    </source>
</evidence>
<dbReference type="EMBL" id="CAJPVJ010001943">
    <property type="protein sequence ID" value="CAG2165539.1"/>
    <property type="molecule type" value="Genomic_DNA"/>
</dbReference>
<evidence type="ECO:0000259" key="3">
    <source>
        <dbReference type="PROSITE" id="PS50222"/>
    </source>
</evidence>
<proteinExistence type="predicted"/>
<organism evidence="4">
    <name type="scientific">Oppiella nova</name>
    <dbReference type="NCBI Taxonomy" id="334625"/>
    <lineage>
        <taxon>Eukaryota</taxon>
        <taxon>Metazoa</taxon>
        <taxon>Ecdysozoa</taxon>
        <taxon>Arthropoda</taxon>
        <taxon>Chelicerata</taxon>
        <taxon>Arachnida</taxon>
        <taxon>Acari</taxon>
        <taxon>Acariformes</taxon>
        <taxon>Sarcoptiformes</taxon>
        <taxon>Oribatida</taxon>
        <taxon>Brachypylina</taxon>
        <taxon>Oppioidea</taxon>
        <taxon>Oppiidae</taxon>
        <taxon>Oppiella</taxon>
    </lineage>
</organism>
<evidence type="ECO:0000256" key="1">
    <source>
        <dbReference type="ARBA" id="ARBA00022837"/>
    </source>
</evidence>
<dbReference type="AlphaFoldDB" id="A0A7R9LNY3"/>
<dbReference type="GO" id="GO:0005509">
    <property type="term" value="F:calcium ion binding"/>
    <property type="evidence" value="ECO:0007669"/>
    <property type="project" value="InterPro"/>
</dbReference>
<accession>A0A7R9LNY3</accession>
<keyword evidence="5" id="KW-1185">Reference proteome</keyword>
<evidence type="ECO:0000313" key="4">
    <source>
        <dbReference type="EMBL" id="CAD7645187.1"/>
    </source>
</evidence>
<dbReference type="InterPro" id="IPR018247">
    <property type="entry name" value="EF_Hand_1_Ca_BS"/>
</dbReference>
<dbReference type="PANTHER" id="PTHR23347">
    <property type="entry name" value="COLORECTAL MUTANT CANCER PROTEIN MCC PROTEIN -RELATED"/>
    <property type="match status" value="1"/>
</dbReference>
<name>A0A7R9LNY3_9ACAR</name>
<dbReference type="InterPro" id="IPR002048">
    <property type="entry name" value="EF_hand_dom"/>
</dbReference>
<dbReference type="Pfam" id="PF13499">
    <property type="entry name" value="EF-hand_7"/>
    <property type="match status" value="1"/>
</dbReference>
<evidence type="ECO:0000256" key="2">
    <source>
        <dbReference type="SAM" id="Coils"/>
    </source>
</evidence>
<dbReference type="Pfam" id="PF10506">
    <property type="entry name" value="USHBP1_PDZ-bd"/>
    <property type="match status" value="1"/>
</dbReference>
<dbReference type="PROSITE" id="PS00018">
    <property type="entry name" value="EF_HAND_1"/>
    <property type="match status" value="1"/>
</dbReference>
<sequence>MDFNDSDNQLSNLGFNYSDRSDSESTHSTPEDERIKRLFFTCDTNGDGFITYEDIRQVCIQLEMECCVDEIMSELGADIGGRISYADFVKRRSELLDMKNNWNTSEECQSLSESKKPLITEWNETNSFETISNQSSSVAEEAPFASSGHESWEYDSGAHDLEVDIISLHKQIEASGIEMPSNVNELLDLANRSILREREFLEKQILYLKDEKISMIKDLEKKKLKERKEYECKITELQSIIGELSHDLNYYQFLTIKEEEDPNCEPINETILEKSMESDLKKSILNPNMNSKDVNNYKEKEKLLENDWIVFDSQENTNDTTVGNDRHSNGLQISRLECRISNLETQIDLSALHLNESKENAERLTVLLAKYESNNTALELALNYSDKALEINELLVALLKTEIGLVLANCRAAGVGQTGNVSEEEERDEVLRIYEMANHKRRVAEESALNYMTKYCPELEPFIVDSDKDIE</sequence>
<keyword evidence="2" id="KW-0175">Coiled coil</keyword>
<protein>
    <recommendedName>
        <fullName evidence="3">EF-hand domain-containing protein</fullName>
    </recommendedName>
</protein>
<dbReference type="Proteomes" id="UP000728032">
    <property type="component" value="Unassembled WGS sequence"/>
</dbReference>
<feature type="coiled-coil region" evidence="2">
    <location>
        <begin position="354"/>
        <end position="381"/>
    </location>
</feature>
<dbReference type="Gene3D" id="1.10.238.10">
    <property type="entry name" value="EF-hand"/>
    <property type="match status" value="1"/>
</dbReference>
<dbReference type="InterPro" id="IPR019536">
    <property type="entry name" value="USHBP1_PDZ-bd"/>
</dbReference>
<dbReference type="PROSITE" id="PS50222">
    <property type="entry name" value="EF_HAND_2"/>
    <property type="match status" value="1"/>
</dbReference>